<sequence length="152" mass="17419">MRIKELAQAVGTPVETIRYYERSGLLPQAQRSENNYRVYSKADEDRLRFIRNCRALDMNLDEIRELITFIDHAEQHGGEHEDCSGIRAIVADHLNHVRERLLHLKMLKRQMEHLLAACDQPEPAVACNMVRQLFSEMGELTQSGAGHGVHTS</sequence>
<dbReference type="Pfam" id="PF13411">
    <property type="entry name" value="MerR_1"/>
    <property type="match status" value="1"/>
</dbReference>
<dbReference type="GO" id="GO:0003700">
    <property type="term" value="F:DNA-binding transcription factor activity"/>
    <property type="evidence" value="ECO:0007669"/>
    <property type="project" value="InterPro"/>
</dbReference>
<dbReference type="OrthoDB" id="9808480at2"/>
<feature type="domain" description="HTH merR-type" evidence="2">
    <location>
        <begin position="1"/>
        <end position="69"/>
    </location>
</feature>
<evidence type="ECO:0000256" key="1">
    <source>
        <dbReference type="ARBA" id="ARBA00023125"/>
    </source>
</evidence>
<dbReference type="PANTHER" id="PTHR30204:SF92">
    <property type="entry name" value="HTH-TYPE TRANSCRIPTIONAL REGULATOR ZNTR"/>
    <property type="match status" value="1"/>
</dbReference>
<dbReference type="InterPro" id="IPR000551">
    <property type="entry name" value="MerR-type_HTH_dom"/>
</dbReference>
<dbReference type="PROSITE" id="PS50937">
    <property type="entry name" value="HTH_MERR_2"/>
    <property type="match status" value="1"/>
</dbReference>
<dbReference type="PANTHER" id="PTHR30204">
    <property type="entry name" value="REDOX-CYCLING DRUG-SENSING TRANSCRIPTIONAL ACTIVATOR SOXR"/>
    <property type="match status" value="1"/>
</dbReference>
<name>A0A433SAB0_9BURK</name>
<dbReference type="InterPro" id="IPR009061">
    <property type="entry name" value="DNA-bd_dom_put_sf"/>
</dbReference>
<keyword evidence="1" id="KW-0238">DNA-binding</keyword>
<comment type="caution">
    <text evidence="3">The sequence shown here is derived from an EMBL/GenBank/DDBJ whole genome shotgun (WGS) entry which is preliminary data.</text>
</comment>
<dbReference type="EMBL" id="PQSP01000010">
    <property type="protein sequence ID" value="RUS65686.1"/>
    <property type="molecule type" value="Genomic_DNA"/>
</dbReference>
<gene>
    <name evidence="3" type="primary">zntR</name>
    <name evidence="3" type="ORF">CUZ56_02772</name>
</gene>
<evidence type="ECO:0000259" key="2">
    <source>
        <dbReference type="PROSITE" id="PS50937"/>
    </source>
</evidence>
<organism evidence="3 4">
    <name type="scientific">Saezia sanguinis</name>
    <dbReference type="NCBI Taxonomy" id="1965230"/>
    <lineage>
        <taxon>Bacteria</taxon>
        <taxon>Pseudomonadati</taxon>
        <taxon>Pseudomonadota</taxon>
        <taxon>Betaproteobacteria</taxon>
        <taxon>Burkholderiales</taxon>
        <taxon>Saeziaceae</taxon>
        <taxon>Saezia</taxon>
    </lineage>
</organism>
<keyword evidence="4" id="KW-1185">Reference proteome</keyword>
<dbReference type="Proteomes" id="UP000286947">
    <property type="component" value="Unassembled WGS sequence"/>
</dbReference>
<accession>A0A433SAB0</accession>
<reference evidence="3 4" key="1">
    <citation type="submission" date="2018-01" db="EMBL/GenBank/DDBJ databases">
        <title>Saezia sanguinis gen. nov., sp. nov., in the order Burkholderiales isolated from human blood.</title>
        <authorList>
            <person name="Medina-Pascual M.J."/>
            <person name="Valdezate S."/>
            <person name="Monzon S."/>
            <person name="Cuesta I."/>
            <person name="Carrasco G."/>
            <person name="Villalon P."/>
            <person name="Saez-Nieto J.A."/>
        </authorList>
    </citation>
    <scope>NUCLEOTIDE SEQUENCE [LARGE SCALE GENOMIC DNA]</scope>
    <source>
        <strain evidence="3 4">CNM695-12</strain>
    </source>
</reference>
<dbReference type="PRINTS" id="PR00040">
    <property type="entry name" value="HTHMERR"/>
</dbReference>
<dbReference type="GO" id="GO:0003677">
    <property type="term" value="F:DNA binding"/>
    <property type="evidence" value="ECO:0007669"/>
    <property type="project" value="UniProtKB-KW"/>
</dbReference>
<dbReference type="SUPFAM" id="SSF46955">
    <property type="entry name" value="Putative DNA-binding domain"/>
    <property type="match status" value="1"/>
</dbReference>
<evidence type="ECO:0000313" key="4">
    <source>
        <dbReference type="Proteomes" id="UP000286947"/>
    </source>
</evidence>
<evidence type="ECO:0000313" key="3">
    <source>
        <dbReference type="EMBL" id="RUS65686.1"/>
    </source>
</evidence>
<dbReference type="InterPro" id="IPR047057">
    <property type="entry name" value="MerR_fam"/>
</dbReference>
<protein>
    <submittedName>
        <fullName evidence="3">HTH-type transcriptional regulator ZntR</fullName>
    </submittedName>
</protein>
<dbReference type="SMART" id="SM00422">
    <property type="entry name" value="HTH_MERR"/>
    <property type="match status" value="1"/>
</dbReference>
<proteinExistence type="predicted"/>
<dbReference type="Gene3D" id="1.10.1660.10">
    <property type="match status" value="1"/>
</dbReference>
<dbReference type="AlphaFoldDB" id="A0A433SAB0"/>